<keyword evidence="1" id="KW-0813">Transport</keyword>
<keyword evidence="4" id="KW-0547">Nucleotide-binding</keyword>
<evidence type="ECO:0000256" key="3">
    <source>
        <dbReference type="ARBA" id="ARBA00022519"/>
    </source>
</evidence>
<keyword evidence="2" id="KW-1003">Cell membrane</keyword>
<keyword evidence="3" id="KW-0997">Cell inner membrane</keyword>
<feature type="domain" description="ABC transporter" evidence="6">
    <location>
        <begin position="4"/>
        <end position="234"/>
    </location>
</feature>
<dbReference type="SUPFAM" id="SSF50331">
    <property type="entry name" value="MOP-like"/>
    <property type="match status" value="1"/>
</dbReference>
<dbReference type="InterPro" id="IPR003593">
    <property type="entry name" value="AAA+_ATPase"/>
</dbReference>
<dbReference type="STRING" id="1399968.CI15_10985"/>
<protein>
    <submittedName>
        <fullName evidence="7">Fe3+/spermidine/putrescine ABC transporter ATP-binding protein</fullName>
    </submittedName>
</protein>
<dbReference type="SMART" id="SM00382">
    <property type="entry name" value="AAA"/>
    <property type="match status" value="1"/>
</dbReference>
<dbReference type="FunFam" id="3.40.50.300:FF:000425">
    <property type="entry name" value="Probable ABC transporter, ATP-binding subunit"/>
    <property type="match status" value="1"/>
</dbReference>
<dbReference type="GO" id="GO:0005524">
    <property type="term" value="F:ATP binding"/>
    <property type="evidence" value="ECO:0007669"/>
    <property type="project" value="UniProtKB-KW"/>
</dbReference>
<keyword evidence="5 7" id="KW-0067">ATP-binding</keyword>
<sequence length="354" mass="37859">MTYLRIERLNKQYGETVVVDGLSIDVARGEFVSLLGPSGCGKTTTLQMIAGFVEPTSGDISLEGRSLIGTPPAQRGLGIVFQSYALFAHMTVAENVEFGLQMRRVDRAARKRRCLAALELVQLGRHASKYPRELSGGQRQRVALARALVIEPPLLLLDEPLSNLDAKLRHDMQAELRAIQQKVGTTTVMVTHDQAEALAISDRVALLNQGTVVRFDTPTGVYDDPGSLFAADFIGRANVLHGHVSFDGARRMLKVGPASLPLDAPHACGEHAFSLRPERIELVASGAGQVDGRVSACAFHGNCWSVNVSTEIGELQVQLANGGGHVAQVGDAVGLDWSGAALRPLAPHTVGAPR</sequence>
<organism evidence="7 8">
    <name type="scientific">Paraburkholderia monticola</name>
    <dbReference type="NCBI Taxonomy" id="1399968"/>
    <lineage>
        <taxon>Bacteria</taxon>
        <taxon>Pseudomonadati</taxon>
        <taxon>Pseudomonadota</taxon>
        <taxon>Betaproteobacteria</taxon>
        <taxon>Burkholderiales</taxon>
        <taxon>Burkholderiaceae</taxon>
        <taxon>Paraburkholderia</taxon>
    </lineage>
</organism>
<dbReference type="PANTHER" id="PTHR42781">
    <property type="entry name" value="SPERMIDINE/PUTRESCINE IMPORT ATP-BINDING PROTEIN POTA"/>
    <property type="match status" value="1"/>
</dbReference>
<proteinExistence type="predicted"/>
<dbReference type="Pfam" id="PF00005">
    <property type="entry name" value="ABC_tran"/>
    <property type="match status" value="1"/>
</dbReference>
<dbReference type="InterPro" id="IPR013611">
    <property type="entry name" value="Transp-assoc_OB_typ2"/>
</dbReference>
<gene>
    <name evidence="7" type="ORF">CI15_10985</name>
</gene>
<dbReference type="RefSeq" id="WP_062127580.1">
    <property type="nucleotide sequence ID" value="NZ_LRBG01000007.1"/>
</dbReference>
<evidence type="ECO:0000256" key="1">
    <source>
        <dbReference type="ARBA" id="ARBA00022448"/>
    </source>
</evidence>
<dbReference type="AlphaFoldDB" id="A0A149PUU8"/>
<name>A0A149PUU8_9BURK</name>
<dbReference type="Proteomes" id="UP000075613">
    <property type="component" value="Unassembled WGS sequence"/>
</dbReference>
<evidence type="ECO:0000313" key="8">
    <source>
        <dbReference type="Proteomes" id="UP000075613"/>
    </source>
</evidence>
<dbReference type="PANTHER" id="PTHR42781:SF4">
    <property type="entry name" value="SPERMIDINE_PUTRESCINE IMPORT ATP-BINDING PROTEIN POTA"/>
    <property type="match status" value="1"/>
</dbReference>
<dbReference type="EMBL" id="LRBG01000007">
    <property type="protein sequence ID" value="KXU88815.1"/>
    <property type="molecule type" value="Genomic_DNA"/>
</dbReference>
<evidence type="ECO:0000259" key="6">
    <source>
        <dbReference type="PROSITE" id="PS50893"/>
    </source>
</evidence>
<dbReference type="GO" id="GO:0016887">
    <property type="term" value="F:ATP hydrolysis activity"/>
    <property type="evidence" value="ECO:0007669"/>
    <property type="project" value="InterPro"/>
</dbReference>
<dbReference type="PROSITE" id="PS50893">
    <property type="entry name" value="ABC_TRANSPORTER_2"/>
    <property type="match status" value="1"/>
</dbReference>
<dbReference type="InterPro" id="IPR050093">
    <property type="entry name" value="ABC_SmlMolc_Importer"/>
</dbReference>
<comment type="caution">
    <text evidence="7">The sequence shown here is derived from an EMBL/GenBank/DDBJ whole genome shotgun (WGS) entry which is preliminary data.</text>
</comment>
<evidence type="ECO:0000313" key="7">
    <source>
        <dbReference type="EMBL" id="KXU88815.1"/>
    </source>
</evidence>
<dbReference type="Gene3D" id="3.40.50.300">
    <property type="entry name" value="P-loop containing nucleotide triphosphate hydrolases"/>
    <property type="match status" value="1"/>
</dbReference>
<dbReference type="GO" id="GO:0022857">
    <property type="term" value="F:transmembrane transporter activity"/>
    <property type="evidence" value="ECO:0007669"/>
    <property type="project" value="InterPro"/>
</dbReference>
<dbReference type="OrthoDB" id="5298774at2"/>
<keyword evidence="3" id="KW-0472">Membrane</keyword>
<dbReference type="GO" id="GO:0043190">
    <property type="term" value="C:ATP-binding cassette (ABC) transporter complex"/>
    <property type="evidence" value="ECO:0007669"/>
    <property type="project" value="InterPro"/>
</dbReference>
<evidence type="ECO:0000256" key="2">
    <source>
        <dbReference type="ARBA" id="ARBA00022475"/>
    </source>
</evidence>
<dbReference type="InterPro" id="IPR003439">
    <property type="entry name" value="ABC_transporter-like_ATP-bd"/>
</dbReference>
<dbReference type="GO" id="GO:0015697">
    <property type="term" value="P:quaternary ammonium group transport"/>
    <property type="evidence" value="ECO:0007669"/>
    <property type="project" value="UniProtKB-ARBA"/>
</dbReference>
<dbReference type="InterPro" id="IPR027417">
    <property type="entry name" value="P-loop_NTPase"/>
</dbReference>
<evidence type="ECO:0000256" key="5">
    <source>
        <dbReference type="ARBA" id="ARBA00022840"/>
    </source>
</evidence>
<dbReference type="InterPro" id="IPR017871">
    <property type="entry name" value="ABC_transporter-like_CS"/>
</dbReference>
<dbReference type="PROSITE" id="PS00211">
    <property type="entry name" value="ABC_TRANSPORTER_1"/>
    <property type="match status" value="1"/>
</dbReference>
<reference evidence="7 8" key="1">
    <citation type="journal article" date="2015" name="Int. J. Syst. Evol. Microbiol.">
        <title>Burkholderia monticola sp. nov., isolated from mountain soil.</title>
        <authorList>
            <person name="Baek I."/>
            <person name="Seo B."/>
            <person name="Lee I."/>
            <person name="Yi H."/>
            <person name="Chun J."/>
        </authorList>
    </citation>
    <scope>NUCLEOTIDE SEQUENCE [LARGE SCALE GENOMIC DNA]</scope>
    <source>
        <strain evidence="7 8">JC2948</strain>
    </source>
</reference>
<dbReference type="SUPFAM" id="SSF52540">
    <property type="entry name" value="P-loop containing nucleoside triphosphate hydrolases"/>
    <property type="match status" value="1"/>
</dbReference>
<dbReference type="Pfam" id="PF08402">
    <property type="entry name" value="TOBE_2"/>
    <property type="match status" value="1"/>
</dbReference>
<keyword evidence="8" id="KW-1185">Reference proteome</keyword>
<accession>A0A149PUU8</accession>
<evidence type="ECO:0000256" key="4">
    <source>
        <dbReference type="ARBA" id="ARBA00022741"/>
    </source>
</evidence>
<dbReference type="InterPro" id="IPR008995">
    <property type="entry name" value="Mo/tungstate-bd_C_term_dom"/>
</dbReference>